<gene>
    <name evidence="2" type="ORF">DW191_18370</name>
    <name evidence="1" type="ORF">DW986_11685</name>
</gene>
<sequence>MANFAFAMKQNYDIKVQTVHDYNEFVGVENTHPYVSVIHYDELSPIRHSRVLWAVYGLFLLDNTSEQLGYGSGKYDYHAGSIVCVSPSQIGGTADDGSTFQRRGWALLFSPDCFMVLLTRKNLSV</sequence>
<comment type="caution">
    <text evidence="1">The sequence shown here is derived from an EMBL/GenBank/DDBJ whole genome shotgun (WGS) entry which is preliminary data.</text>
</comment>
<accession>A0A3R5ZN47</accession>
<evidence type="ECO:0000313" key="2">
    <source>
        <dbReference type="EMBL" id="RHH74324.1"/>
    </source>
</evidence>
<dbReference type="EMBL" id="QRKC01000013">
    <property type="protein sequence ID" value="RHH74324.1"/>
    <property type="molecule type" value="Genomic_DNA"/>
</dbReference>
<evidence type="ECO:0000313" key="3">
    <source>
        <dbReference type="Proteomes" id="UP000283732"/>
    </source>
</evidence>
<organism evidence="1 4">
    <name type="scientific">Parabacteroides merdae</name>
    <dbReference type="NCBI Taxonomy" id="46503"/>
    <lineage>
        <taxon>Bacteria</taxon>
        <taxon>Pseudomonadati</taxon>
        <taxon>Bacteroidota</taxon>
        <taxon>Bacteroidia</taxon>
        <taxon>Bacteroidales</taxon>
        <taxon>Tannerellaceae</taxon>
        <taxon>Parabacteroides</taxon>
    </lineage>
</organism>
<dbReference type="AlphaFoldDB" id="A0A3R5ZN47"/>
<proteinExistence type="predicted"/>
<evidence type="ECO:0000313" key="4">
    <source>
        <dbReference type="Proteomes" id="UP000285173"/>
    </source>
</evidence>
<dbReference type="Proteomes" id="UP000283732">
    <property type="component" value="Unassembled WGS sequence"/>
</dbReference>
<evidence type="ECO:0000313" key="1">
    <source>
        <dbReference type="EMBL" id="RGZ47037.1"/>
    </source>
</evidence>
<protein>
    <recommendedName>
        <fullName evidence="5">AraC family transcriptional regulator</fullName>
    </recommendedName>
</protein>
<dbReference type="Proteomes" id="UP000285173">
    <property type="component" value="Unassembled WGS sequence"/>
</dbReference>
<evidence type="ECO:0008006" key="5">
    <source>
        <dbReference type="Google" id="ProtNLM"/>
    </source>
</evidence>
<name>A0A3R5ZN47_9BACT</name>
<dbReference type="EMBL" id="QSEF01000015">
    <property type="protein sequence ID" value="RGZ47037.1"/>
    <property type="molecule type" value="Genomic_DNA"/>
</dbReference>
<reference evidence="3 4" key="1">
    <citation type="submission" date="2018-08" db="EMBL/GenBank/DDBJ databases">
        <title>A genome reference for cultivated species of the human gut microbiota.</title>
        <authorList>
            <person name="Zou Y."/>
            <person name="Xue W."/>
            <person name="Luo G."/>
        </authorList>
    </citation>
    <scope>NUCLEOTIDE SEQUENCE [LARGE SCALE GENOMIC DNA]</scope>
    <source>
        <strain evidence="2 3">AM16-50</strain>
        <strain evidence="1 4">AM50-15</strain>
    </source>
</reference>